<dbReference type="Gene3D" id="1.20.5.4130">
    <property type="match status" value="1"/>
</dbReference>
<dbReference type="GO" id="GO:0006952">
    <property type="term" value="P:defense response"/>
    <property type="evidence" value="ECO:0007669"/>
    <property type="project" value="UniProtKB-KW"/>
</dbReference>
<evidence type="ECO:0008006" key="15">
    <source>
        <dbReference type="Google" id="ProtNLM"/>
    </source>
</evidence>
<keyword evidence="7" id="KW-0732">Signal</keyword>
<dbReference type="GO" id="GO:0051707">
    <property type="term" value="P:response to other organism"/>
    <property type="evidence" value="ECO:0007669"/>
    <property type="project" value="UniProtKB-ARBA"/>
</dbReference>
<feature type="domain" description="NB-ARC" evidence="8">
    <location>
        <begin position="183"/>
        <end position="359"/>
    </location>
</feature>
<keyword evidence="3" id="KW-0547">Nucleotide-binding</keyword>
<evidence type="ECO:0000313" key="14">
    <source>
        <dbReference type="Proteomes" id="UP000619265"/>
    </source>
</evidence>
<evidence type="ECO:0000256" key="4">
    <source>
        <dbReference type="ARBA" id="ARBA00022821"/>
    </source>
</evidence>
<dbReference type="Pfam" id="PF18052">
    <property type="entry name" value="Rx_N"/>
    <property type="match status" value="1"/>
</dbReference>
<dbReference type="EMBL" id="LIHL02000015">
    <property type="protein sequence ID" value="KAF5445442.1"/>
    <property type="molecule type" value="Genomic_DNA"/>
</dbReference>
<organism evidence="13 14">
    <name type="scientific">Juglans regia</name>
    <name type="common">English walnut</name>
    <dbReference type="NCBI Taxonomy" id="51240"/>
    <lineage>
        <taxon>Eukaryota</taxon>
        <taxon>Viridiplantae</taxon>
        <taxon>Streptophyta</taxon>
        <taxon>Embryophyta</taxon>
        <taxon>Tracheophyta</taxon>
        <taxon>Spermatophyta</taxon>
        <taxon>Magnoliopsida</taxon>
        <taxon>eudicotyledons</taxon>
        <taxon>Gunneridae</taxon>
        <taxon>Pentapetalae</taxon>
        <taxon>rosids</taxon>
        <taxon>fabids</taxon>
        <taxon>Fagales</taxon>
        <taxon>Juglandaceae</taxon>
        <taxon>Juglans</taxon>
    </lineage>
</organism>
<dbReference type="Pfam" id="PF25019">
    <property type="entry name" value="LRR_R13L1-DRL21"/>
    <property type="match status" value="1"/>
</dbReference>
<feature type="domain" description="Disease resistance protein winged helix" evidence="11">
    <location>
        <begin position="443"/>
        <end position="512"/>
    </location>
</feature>
<dbReference type="GO" id="GO:0043531">
    <property type="term" value="F:ADP binding"/>
    <property type="evidence" value="ECO:0007669"/>
    <property type="project" value="InterPro"/>
</dbReference>
<dbReference type="InterPro" id="IPR056789">
    <property type="entry name" value="LRR_R13L1-DRL21"/>
</dbReference>
<evidence type="ECO:0000259" key="10">
    <source>
        <dbReference type="Pfam" id="PF23247"/>
    </source>
</evidence>
<dbReference type="FunFam" id="1.10.10.10:FF:000322">
    <property type="entry name" value="Probable disease resistance protein At1g63360"/>
    <property type="match status" value="1"/>
</dbReference>
<evidence type="ECO:0000259" key="12">
    <source>
        <dbReference type="Pfam" id="PF25019"/>
    </source>
</evidence>
<name>A0A833TE44_JUGRE</name>
<feature type="domain" description="R13L1/DRL21-like LRR repeat region" evidence="12">
    <location>
        <begin position="706"/>
        <end position="833"/>
    </location>
</feature>
<evidence type="ECO:0000256" key="2">
    <source>
        <dbReference type="ARBA" id="ARBA00022737"/>
    </source>
</evidence>
<evidence type="ECO:0000259" key="9">
    <source>
        <dbReference type="Pfam" id="PF18052"/>
    </source>
</evidence>
<feature type="region of interest" description="Disordered" evidence="6">
    <location>
        <begin position="150"/>
        <end position="169"/>
    </location>
</feature>
<dbReference type="Pfam" id="PF23559">
    <property type="entry name" value="WHD_DRP"/>
    <property type="match status" value="1"/>
</dbReference>
<feature type="domain" description="Disease resistance protein At4g27190-like leucine-rich repeats" evidence="10">
    <location>
        <begin position="1045"/>
        <end position="1163"/>
    </location>
</feature>
<evidence type="ECO:0000313" key="13">
    <source>
        <dbReference type="EMBL" id="KAF5445442.1"/>
    </source>
</evidence>
<dbReference type="InterPro" id="IPR002182">
    <property type="entry name" value="NB-ARC"/>
</dbReference>
<dbReference type="SUPFAM" id="SSF52058">
    <property type="entry name" value="L domain-like"/>
    <property type="match status" value="2"/>
</dbReference>
<dbReference type="FunFam" id="3.40.50.300:FF:001091">
    <property type="entry name" value="Probable disease resistance protein At1g61300"/>
    <property type="match status" value="1"/>
</dbReference>
<feature type="signal peptide" evidence="7">
    <location>
        <begin position="1"/>
        <end position="22"/>
    </location>
</feature>
<dbReference type="InterPro" id="IPR032675">
    <property type="entry name" value="LRR_dom_sf"/>
</dbReference>
<keyword evidence="5" id="KW-0067">ATP-binding</keyword>
<dbReference type="InterPro" id="IPR027417">
    <property type="entry name" value="P-loop_NTPase"/>
</dbReference>
<evidence type="ECO:0000259" key="11">
    <source>
        <dbReference type="Pfam" id="PF23559"/>
    </source>
</evidence>
<reference evidence="13" key="2">
    <citation type="submission" date="2020-03" db="EMBL/GenBank/DDBJ databases">
        <title>Walnut 2.0.</title>
        <authorList>
            <person name="Marrano A."/>
            <person name="Britton M."/>
            <person name="Zimin A.V."/>
            <person name="Zaini P.A."/>
            <person name="Workman R."/>
            <person name="Puiu D."/>
            <person name="Bianco L."/>
            <person name="Allen B.J."/>
            <person name="Troggio M."/>
            <person name="Leslie C.A."/>
            <person name="Timp W."/>
            <person name="Dendekar A."/>
            <person name="Salzberg S.L."/>
            <person name="Neale D.B."/>
        </authorList>
    </citation>
    <scope>NUCLEOTIDE SEQUENCE</scope>
    <source>
        <tissue evidence="13">Leaves</tissue>
    </source>
</reference>
<keyword evidence="1" id="KW-0433">Leucine-rich repeat</keyword>
<dbReference type="Gramene" id="Jr15_09990_p1">
    <property type="protein sequence ID" value="cds.Jr15_09990_p1"/>
    <property type="gene ID" value="Jr15_09990"/>
</dbReference>
<keyword evidence="4" id="KW-0611">Plant defense</keyword>
<evidence type="ECO:0000259" key="8">
    <source>
        <dbReference type="Pfam" id="PF00931"/>
    </source>
</evidence>
<dbReference type="Proteomes" id="UP000619265">
    <property type="component" value="Unassembled WGS sequence"/>
</dbReference>
<dbReference type="SUPFAM" id="SSF52540">
    <property type="entry name" value="P-loop containing nucleoside triphosphate hydrolases"/>
    <property type="match status" value="1"/>
</dbReference>
<dbReference type="InterPro" id="IPR036388">
    <property type="entry name" value="WH-like_DNA-bd_sf"/>
</dbReference>
<dbReference type="PANTHER" id="PTHR36766:SF51">
    <property type="entry name" value="DISEASE RESISTANCE RPP13-LIKE PROTEIN 1"/>
    <property type="match status" value="1"/>
</dbReference>
<dbReference type="Gene3D" id="1.10.10.10">
    <property type="entry name" value="Winged helix-like DNA-binding domain superfamily/Winged helix DNA-binding domain"/>
    <property type="match status" value="1"/>
</dbReference>
<evidence type="ECO:0000256" key="6">
    <source>
        <dbReference type="SAM" id="MobiDB-lite"/>
    </source>
</evidence>
<dbReference type="Gene3D" id="3.80.10.10">
    <property type="entry name" value="Ribonuclease Inhibitor"/>
    <property type="match status" value="5"/>
</dbReference>
<dbReference type="Gene3D" id="3.40.50.300">
    <property type="entry name" value="P-loop containing nucleotide triphosphate hydrolases"/>
    <property type="match status" value="1"/>
</dbReference>
<sequence length="1236" mass="140108">MAVGELFLSAFLNMLFTRLTSPEFMQFVRQEGLRKQLDKWKKMLTRIRKVLDDAEEKQHIDMSVKYWLDDLRDLAYDVEDILDEVATEAALRCTLMGESQASTSKVKNLVPSWFTSLTPNAVKIKIRLWLRIKKITARFNDLVTQKDQLNLKENSSPRPRKRREIPPSTSVVTEDHIYGREEVAEAVLQLLISDKNSDTLTKVNVIPIVGMGGIGKTTLAQLVYNDKQVKNFFDLKAWACVSEDFDVAIVTKTILQSITSSENCDGKDLDWLQVKLKEQLYGKRFLVILDDVWNEKYNDWILLRTPFEAGAPGSSIIVTTRNRGVSSLMGTIKVEPFQLEVLPTDACLSIFSQHALDAKDFSAHPDLKDIGEEIVRKCKGLPLAVKTVGGLLRSTQDRNEWDKVLKSKIWDIPEERSGIAPALMLSYHNLPSHLKRCFAYCSILPKDYEFREKEVVLLWMAEGLIHPRQDEEEMEDLGSEYFRNLLSRSFFQQSSRYDKTRFFMHDLINDLAQSVAGETCFRMEDRVGGSWHENLPIKARHSSYLGSQYDVAKKFGVFSKLISLRTFLPLMLPYLGCCYLARHVQCELVPTIRCLRVLSFNGYRITELSDSISDLKHLRYLNLSHTQISSLPESIATLYNLQTLLLEMCLHLKKLPSMLCNLVNLRHLNIVGANRLEGMPMQIGKLTCLQTLTNLIVGKDNCSGVKELGRLKHLKGELNISRLESVIEPKDTKDAELTKKIKISALSLEWSSDIDELKDRTSELEVLNGLQPHGTLTELGIIDYGGTEFPIWLKPAPSFPHMVSLKIRNCRKCTLLPPLGQLPSLKTLSISGMDSVKSVGSEFCGNNCFGQCFRSLKYLSFENMKEWDNWSPCEEFPNLQSLSLRNCPKLLGKLPNNLPLLKNASIDYCAQLEVSLSCFPDKCRLNTERSNGVVCGSKVRFKLIDLSRSLSPISDEGLDMEELAELEWLSINNYEEVTNLWSDNMGSLPHLLFLSSLHICHCPKQISLVAEEVDQERLQLRITGIVIEDCMALESLPNALMYNNTCLQFICIIKCDSLTHFARSHMPPTLKKLDIRDCKSMRNLVDDDDNDTNNNSNCNSGITSLLEELDVSNCPSLESLTSSGELPTTLLRLNIRECPKLESVAKSFRHNSFLETITISNCENLQLLNGGELLLPSNLRGLDISGCEKMQGLQNGIYNLTSLRDLKIQNCPSILSFPKEDWWMSASSVFSKTHIS</sequence>
<evidence type="ECO:0000256" key="1">
    <source>
        <dbReference type="ARBA" id="ARBA00022614"/>
    </source>
</evidence>
<evidence type="ECO:0000256" key="5">
    <source>
        <dbReference type="ARBA" id="ARBA00022840"/>
    </source>
</evidence>
<dbReference type="Pfam" id="PF23247">
    <property type="entry name" value="LRR_RPS2"/>
    <property type="match status" value="1"/>
</dbReference>
<reference evidence="13" key="1">
    <citation type="submission" date="2015-10" db="EMBL/GenBank/DDBJ databases">
        <authorList>
            <person name="Martinez-Garcia P.J."/>
            <person name="Crepeau M.W."/>
            <person name="Puiu D."/>
            <person name="Gonzalez-Ibeas D."/>
            <person name="Whalen J."/>
            <person name="Stevens K."/>
            <person name="Paul R."/>
            <person name="Butterfield T."/>
            <person name="Britton M."/>
            <person name="Reagan R."/>
            <person name="Chakraborty S."/>
            <person name="Walawage S.L."/>
            <person name="Vasquez-Gross H.A."/>
            <person name="Cardeno C."/>
            <person name="Famula R."/>
            <person name="Pratt K."/>
            <person name="Kuruganti S."/>
            <person name="Aradhya M.K."/>
            <person name="Leslie C.A."/>
            <person name="Dandekar A.M."/>
            <person name="Salzberg S.L."/>
            <person name="Wegrzyn J.L."/>
            <person name="Langley C.H."/>
            <person name="Neale D.B."/>
        </authorList>
    </citation>
    <scope>NUCLEOTIDE SEQUENCE</scope>
    <source>
        <tissue evidence="13">Leaves</tissue>
    </source>
</reference>
<dbReference type="PROSITE" id="PS51450">
    <property type="entry name" value="LRR"/>
    <property type="match status" value="1"/>
</dbReference>
<dbReference type="PRINTS" id="PR00364">
    <property type="entry name" value="DISEASERSIST"/>
</dbReference>
<proteinExistence type="predicted"/>
<accession>A0A833TE44</accession>
<evidence type="ECO:0000256" key="3">
    <source>
        <dbReference type="ARBA" id="ARBA00022741"/>
    </source>
</evidence>
<comment type="caution">
    <text evidence="13">The sequence shown here is derived from an EMBL/GenBank/DDBJ whole genome shotgun (WGS) entry which is preliminary data.</text>
</comment>
<dbReference type="PANTHER" id="PTHR36766">
    <property type="entry name" value="PLANT BROAD-SPECTRUM MILDEW RESISTANCE PROTEIN RPW8"/>
    <property type="match status" value="1"/>
</dbReference>
<dbReference type="GO" id="GO:0005524">
    <property type="term" value="F:ATP binding"/>
    <property type="evidence" value="ECO:0007669"/>
    <property type="project" value="UniProtKB-KW"/>
</dbReference>
<dbReference type="AlphaFoldDB" id="A0A833TE44"/>
<dbReference type="InterPro" id="IPR058922">
    <property type="entry name" value="WHD_DRP"/>
</dbReference>
<evidence type="ECO:0000256" key="7">
    <source>
        <dbReference type="SAM" id="SignalP"/>
    </source>
</evidence>
<dbReference type="InterPro" id="IPR041118">
    <property type="entry name" value="Rx_N"/>
</dbReference>
<protein>
    <recommendedName>
        <fullName evidence="15">Disease resistance RPP13-like protein 1</fullName>
    </recommendedName>
</protein>
<keyword evidence="2" id="KW-0677">Repeat</keyword>
<dbReference type="InterPro" id="IPR001611">
    <property type="entry name" value="Leu-rich_rpt"/>
</dbReference>
<dbReference type="Pfam" id="PF00931">
    <property type="entry name" value="NB-ARC"/>
    <property type="match status" value="1"/>
</dbReference>
<dbReference type="InterPro" id="IPR057135">
    <property type="entry name" value="At4g27190-like_LRR"/>
</dbReference>
<gene>
    <name evidence="13" type="ORF">F2P56_034490</name>
</gene>
<feature type="domain" description="Disease resistance N-terminal" evidence="9">
    <location>
        <begin position="7"/>
        <end position="93"/>
    </location>
</feature>
<feature type="chain" id="PRO_5032332307" description="Disease resistance RPP13-like protein 1" evidence="7">
    <location>
        <begin position="23"/>
        <end position="1236"/>
    </location>
</feature>